<comment type="caution">
    <text evidence="2">The sequence shown here is derived from an EMBL/GenBank/DDBJ whole genome shotgun (WGS) entry which is preliminary data.</text>
</comment>
<accession>A0A507D0N4</accession>
<evidence type="ECO:0000256" key="1">
    <source>
        <dbReference type="SAM" id="MobiDB-lite"/>
    </source>
</evidence>
<dbReference type="AlphaFoldDB" id="A0A507D0N4"/>
<dbReference type="VEuPathDB" id="FungiDB:SeMB42_g07040"/>
<reference evidence="2 3" key="1">
    <citation type="journal article" date="2019" name="Sci. Rep.">
        <title>Comparative genomics of chytrid fungi reveal insights into the obligate biotrophic and pathogenic lifestyle of Synchytrium endobioticum.</title>
        <authorList>
            <person name="van de Vossenberg B.T.L.H."/>
            <person name="Warris S."/>
            <person name="Nguyen H.D.T."/>
            <person name="van Gent-Pelzer M.P.E."/>
            <person name="Joly D.L."/>
            <person name="van de Geest H.C."/>
            <person name="Bonants P.J.M."/>
            <person name="Smith D.S."/>
            <person name="Levesque C.A."/>
            <person name="van der Lee T.A.J."/>
        </authorList>
    </citation>
    <scope>NUCLEOTIDE SEQUENCE [LARGE SCALE GENOMIC DNA]</scope>
    <source>
        <strain evidence="2 3">LEV6574</strain>
    </source>
</reference>
<name>A0A507D0N4_9FUNG</name>
<dbReference type="Proteomes" id="UP000320475">
    <property type="component" value="Unassembled WGS sequence"/>
</dbReference>
<gene>
    <name evidence="2" type="ORF">SeLEV6574_g04140</name>
</gene>
<feature type="region of interest" description="Disordered" evidence="1">
    <location>
        <begin position="1"/>
        <end position="43"/>
    </location>
</feature>
<evidence type="ECO:0000313" key="2">
    <source>
        <dbReference type="EMBL" id="TPX45024.1"/>
    </source>
</evidence>
<proteinExistence type="predicted"/>
<sequence>MTSTTVTTQPKAPERVIAGSSSSSVGTRPIHAQPQSISAGHGGAFPTMVSSSWTRASILGSMRTDGLIGPQGVSASSLSGRDNVPSRLTEFDAGNLTESEPFLRNQRRSAGPAPAPAAPYVIPHQPQTTGCCSSCIIC</sequence>
<evidence type="ECO:0000313" key="3">
    <source>
        <dbReference type="Proteomes" id="UP000320475"/>
    </source>
</evidence>
<dbReference type="EMBL" id="QEAM01000158">
    <property type="protein sequence ID" value="TPX45024.1"/>
    <property type="molecule type" value="Genomic_DNA"/>
</dbReference>
<feature type="compositionally biased region" description="Polar residues" evidence="1">
    <location>
        <begin position="1"/>
        <end position="10"/>
    </location>
</feature>
<organism evidence="2 3">
    <name type="scientific">Synchytrium endobioticum</name>
    <dbReference type="NCBI Taxonomy" id="286115"/>
    <lineage>
        <taxon>Eukaryota</taxon>
        <taxon>Fungi</taxon>
        <taxon>Fungi incertae sedis</taxon>
        <taxon>Chytridiomycota</taxon>
        <taxon>Chytridiomycota incertae sedis</taxon>
        <taxon>Chytridiomycetes</taxon>
        <taxon>Synchytriales</taxon>
        <taxon>Synchytriaceae</taxon>
        <taxon>Synchytrium</taxon>
    </lineage>
</organism>
<feature type="region of interest" description="Disordered" evidence="1">
    <location>
        <begin position="69"/>
        <end position="115"/>
    </location>
</feature>
<protein>
    <submittedName>
        <fullName evidence="2">Uncharacterized protein</fullName>
    </submittedName>
</protein>